<dbReference type="InterPro" id="IPR029052">
    <property type="entry name" value="Metallo-depent_PP-like"/>
</dbReference>
<protein>
    <recommendedName>
        <fullName evidence="2">Phosphoesterase</fullName>
        <ecNumber evidence="2">3.1.4.-</ecNumber>
    </recommendedName>
</protein>
<proteinExistence type="inferred from homology"/>
<dbReference type="InterPro" id="IPR011152">
    <property type="entry name" value="Pesterase_MJ0912"/>
</dbReference>
<keyword evidence="2" id="KW-0479">Metal-binding</keyword>
<dbReference type="SUPFAM" id="SSF56300">
    <property type="entry name" value="Metallo-dependent phosphatases"/>
    <property type="match status" value="1"/>
</dbReference>
<evidence type="ECO:0000313" key="5">
    <source>
        <dbReference type="Proteomes" id="UP000231932"/>
    </source>
</evidence>
<dbReference type="GO" id="GO:0005737">
    <property type="term" value="C:cytoplasm"/>
    <property type="evidence" value="ECO:0007669"/>
    <property type="project" value="TreeGrafter"/>
</dbReference>
<dbReference type="EC" id="3.1.4.-" evidence="2"/>
<evidence type="ECO:0000313" key="4">
    <source>
        <dbReference type="EMBL" id="ATY85870.1"/>
    </source>
</evidence>
<comment type="cofactor">
    <cofactor evidence="2">
        <name>a divalent metal cation</name>
        <dbReference type="ChEBI" id="CHEBI:60240"/>
    </cofactor>
</comment>
<dbReference type="NCBIfam" id="TIGR00040">
    <property type="entry name" value="yfcE"/>
    <property type="match status" value="1"/>
</dbReference>
<dbReference type="GO" id="GO:0046872">
    <property type="term" value="F:metal ion binding"/>
    <property type="evidence" value="ECO:0007669"/>
    <property type="project" value="UniProtKB-KW"/>
</dbReference>
<accession>A0A2K8NB75</accession>
<dbReference type="PANTHER" id="PTHR42850">
    <property type="entry name" value="METALLOPHOSPHOESTERASE"/>
    <property type="match status" value="1"/>
</dbReference>
<dbReference type="PIRSF" id="PIRSF000883">
    <property type="entry name" value="Pesterase_MJ0912"/>
    <property type="match status" value="1"/>
</dbReference>
<dbReference type="InterPro" id="IPR050126">
    <property type="entry name" value="Ap4A_hydrolase"/>
</dbReference>
<dbReference type="RefSeq" id="WP_100668624.1">
    <property type="nucleotide sequence ID" value="NZ_CP024955.1"/>
</dbReference>
<dbReference type="GO" id="GO:0016791">
    <property type="term" value="F:phosphatase activity"/>
    <property type="evidence" value="ECO:0007669"/>
    <property type="project" value="TreeGrafter"/>
</dbReference>
<dbReference type="OrthoDB" id="9813918at2"/>
<organism evidence="4 5">
    <name type="scientific">Kyrpidia spormannii</name>
    <dbReference type="NCBI Taxonomy" id="2055160"/>
    <lineage>
        <taxon>Bacteria</taxon>
        <taxon>Bacillati</taxon>
        <taxon>Bacillota</taxon>
        <taxon>Bacilli</taxon>
        <taxon>Bacillales</taxon>
        <taxon>Alicyclobacillaceae</taxon>
        <taxon>Kyrpidia</taxon>
    </lineage>
</organism>
<feature type="domain" description="Calcineurin-like phosphoesterase" evidence="3">
    <location>
        <begin position="1"/>
        <end position="201"/>
    </location>
</feature>
<dbReference type="AlphaFoldDB" id="A0A2K8NB75"/>
<evidence type="ECO:0000256" key="2">
    <source>
        <dbReference type="RuleBase" id="RU362039"/>
    </source>
</evidence>
<keyword evidence="5" id="KW-1185">Reference proteome</keyword>
<dbReference type="Gene3D" id="3.60.21.10">
    <property type="match status" value="1"/>
</dbReference>
<sequence>MRVAFLSDIHGNVEALDAVLADVRRRGVDRIAVLGDIAYRGPEPARAVEKVRELAAAGAEVIQGNADLWAVRGVEAGEVPDPFLEIMCREQEWTAGRLTADQVRYLEELPEDIFWDLEGVRIHAFHATPTNLFTAVWPDASAEVLEGRLMVKPAVDVYVYGHIHLPYVRYLRGKCVVNTGSVGLPFDGLPQPSYALLEVETGRFRVTLERVPYDADRAAERLRQVDYPNLQMMRVIREAISPFG</sequence>
<dbReference type="Pfam" id="PF12850">
    <property type="entry name" value="Metallophos_2"/>
    <property type="match status" value="1"/>
</dbReference>
<name>A0A2K8NB75_9BACL</name>
<comment type="similarity">
    <text evidence="1 2">Belongs to the metallophosphoesterase superfamily. YfcE family.</text>
</comment>
<dbReference type="InterPro" id="IPR024654">
    <property type="entry name" value="Calcineurin-like_PHP_lpxH"/>
</dbReference>
<evidence type="ECO:0000259" key="3">
    <source>
        <dbReference type="Pfam" id="PF12850"/>
    </source>
</evidence>
<dbReference type="Proteomes" id="UP000231932">
    <property type="component" value="Chromosome"/>
</dbReference>
<dbReference type="EMBL" id="CP024955">
    <property type="protein sequence ID" value="ATY85870.1"/>
    <property type="molecule type" value="Genomic_DNA"/>
</dbReference>
<gene>
    <name evidence="4" type="ORF">CVV65_13810</name>
</gene>
<reference evidence="5" key="1">
    <citation type="submission" date="2017-11" db="EMBL/GenBank/DDBJ databases">
        <title>Complete Genome Sequence of Kyrpidia sp. Strain EA-1, a thermophilic, hydrogen-oxidizing Bacterium, isolated from the Azores.</title>
        <authorList>
            <person name="Reiner J.E."/>
            <person name="Lapp C.J."/>
            <person name="Bunk B."/>
            <person name="Gescher J."/>
        </authorList>
    </citation>
    <scope>NUCLEOTIDE SEQUENCE [LARGE SCALE GENOMIC DNA]</scope>
    <source>
        <strain evidence="5">EA-1</strain>
    </source>
</reference>
<evidence type="ECO:0000256" key="1">
    <source>
        <dbReference type="ARBA" id="ARBA00008950"/>
    </source>
</evidence>
<dbReference type="KEGG" id="kyr:CVV65_13810"/>
<dbReference type="InterPro" id="IPR000979">
    <property type="entry name" value="Phosphodiesterase_MJ0936/Vps29"/>
</dbReference>
<dbReference type="PANTHER" id="PTHR42850:SF2">
    <property type="entry name" value="BLL5683 PROTEIN"/>
    <property type="match status" value="1"/>
</dbReference>